<protein>
    <submittedName>
        <fullName evidence="1">Uncharacterized protein</fullName>
    </submittedName>
</protein>
<name>E0XU76_9CHLR</name>
<dbReference type="EMBL" id="GU474878">
    <property type="protein sequence ID" value="ADI17967.1"/>
    <property type="molecule type" value="Genomic_DNA"/>
</dbReference>
<proteinExistence type="predicted"/>
<accession>E0XU76</accession>
<reference evidence="1" key="1">
    <citation type="journal article" date="2011" name="Environ. Microbiol.">
        <title>Time-series analyses of Monterey Bay coastal microbial picoplankton using a 'genome proxy' microarray.</title>
        <authorList>
            <person name="Rich V.I."/>
            <person name="Pham V.D."/>
            <person name="Eppley J."/>
            <person name="Shi Y."/>
            <person name="DeLong E.F."/>
        </authorList>
    </citation>
    <scope>NUCLEOTIDE SEQUENCE</scope>
</reference>
<evidence type="ECO:0000313" key="1">
    <source>
        <dbReference type="EMBL" id="ADI17967.1"/>
    </source>
</evidence>
<organism evidence="1">
    <name type="scientific">uncultured Chloroflexi bacterium HF0200_09I09</name>
    <dbReference type="NCBI Taxonomy" id="710736"/>
    <lineage>
        <taxon>Bacteria</taxon>
        <taxon>Bacillati</taxon>
        <taxon>Chloroflexota</taxon>
        <taxon>environmental samples</taxon>
    </lineage>
</organism>
<sequence>MVSPASHGISRVPWYSGYRQEPSKFRLRDSHPLRRTVPGPSAIQTGAPVRRSYNPAITRMTVWAIPRSLAATKRIVSFPQGT</sequence>
<dbReference type="AlphaFoldDB" id="E0XU76"/>